<reference evidence="1 2" key="1">
    <citation type="journal article" date="2020" name="Biotechnol. Biofuels">
        <title>New insights from the biogas microbiome by comprehensive genome-resolved metagenomics of nearly 1600 species originating from multiple anaerobic digesters.</title>
        <authorList>
            <person name="Campanaro S."/>
            <person name="Treu L."/>
            <person name="Rodriguez-R L.M."/>
            <person name="Kovalovszki A."/>
            <person name="Ziels R.M."/>
            <person name="Maus I."/>
            <person name="Zhu X."/>
            <person name="Kougias P.G."/>
            <person name="Basile A."/>
            <person name="Luo G."/>
            <person name="Schluter A."/>
            <person name="Konstantinidis K.T."/>
            <person name="Angelidaki I."/>
        </authorList>
    </citation>
    <scope>NUCLEOTIDE SEQUENCE [LARGE SCALE GENOMIC DNA]</scope>
    <source>
        <strain evidence="1">AS05jafATM_4</strain>
    </source>
</reference>
<comment type="caution">
    <text evidence="1">The sequence shown here is derived from an EMBL/GenBank/DDBJ whole genome shotgun (WGS) entry which is preliminary data.</text>
</comment>
<dbReference type="EMBL" id="DUTF01000334">
    <property type="protein sequence ID" value="HHY28094.1"/>
    <property type="molecule type" value="Genomic_DNA"/>
</dbReference>
<gene>
    <name evidence="1" type="ORF">GX523_15365</name>
</gene>
<proteinExistence type="predicted"/>
<evidence type="ECO:0000313" key="2">
    <source>
        <dbReference type="Proteomes" id="UP000553059"/>
    </source>
</evidence>
<dbReference type="Proteomes" id="UP000553059">
    <property type="component" value="Unassembled WGS sequence"/>
</dbReference>
<sequence>MGFFSRNKEAKPKLSQTEIALAQANKVFKDVLLDGEVIIHAISGKSAAENLIFSVGILGVTEKRLLYYYQDGSDTGKETILYDKIIAISQISGFEMKMGNYIGVAVELANGLKRIVRCIINDDNKTSINELVFYIEGKR</sequence>
<organism evidence="1 2">
    <name type="scientific">Desulfitobacterium dehalogenans</name>
    <dbReference type="NCBI Taxonomy" id="36854"/>
    <lineage>
        <taxon>Bacteria</taxon>
        <taxon>Bacillati</taxon>
        <taxon>Bacillota</taxon>
        <taxon>Clostridia</taxon>
        <taxon>Eubacteriales</taxon>
        <taxon>Desulfitobacteriaceae</taxon>
        <taxon>Desulfitobacterium</taxon>
    </lineage>
</organism>
<evidence type="ECO:0000313" key="1">
    <source>
        <dbReference type="EMBL" id="HHY28094.1"/>
    </source>
</evidence>
<protein>
    <recommendedName>
        <fullName evidence="3">YokE-like PH domain-containing protein</fullName>
    </recommendedName>
</protein>
<dbReference type="AlphaFoldDB" id="A0A7C7D7E3"/>
<accession>A0A7C7D7E3</accession>
<name>A0A7C7D7E3_9FIRM</name>
<evidence type="ECO:0008006" key="3">
    <source>
        <dbReference type="Google" id="ProtNLM"/>
    </source>
</evidence>